<accession>J3JGV6</accession>
<reference evidence="1 2" key="1">
    <citation type="journal article" date="2012" name="J. Bacteriol.">
        <title>Draft Genome Sequence of the Extremely Halophilic Archaeon Halogranum salarium B-1T.</title>
        <authorList>
            <person name="Kim K.K."/>
            <person name="Lee K.C."/>
            <person name="Lee J.S."/>
        </authorList>
    </citation>
    <scope>NUCLEOTIDE SEQUENCE [LARGE SCALE GENOMIC DNA]</scope>
    <source>
        <strain evidence="1 2">B-1</strain>
    </source>
</reference>
<evidence type="ECO:0000313" key="1">
    <source>
        <dbReference type="EMBL" id="EJN60431.1"/>
    </source>
</evidence>
<comment type="caution">
    <text evidence="1">The sequence shown here is derived from an EMBL/GenBank/DDBJ whole genome shotgun (WGS) entry which is preliminary data.</text>
</comment>
<evidence type="ECO:0000313" key="2">
    <source>
        <dbReference type="Proteomes" id="UP000007813"/>
    </source>
</evidence>
<protein>
    <submittedName>
        <fullName evidence="1">Uncharacterized protein</fullName>
    </submittedName>
</protein>
<organism evidence="1 2">
    <name type="scientific">Halogranum salarium B-1</name>
    <dbReference type="NCBI Taxonomy" id="1210908"/>
    <lineage>
        <taxon>Archaea</taxon>
        <taxon>Methanobacteriati</taxon>
        <taxon>Methanobacteriota</taxon>
        <taxon>Stenosarchaea group</taxon>
        <taxon>Halobacteria</taxon>
        <taxon>Halobacteriales</taxon>
        <taxon>Haloferacaceae</taxon>
    </lineage>
</organism>
<dbReference type="AlphaFoldDB" id="J3JGV6"/>
<name>J3JGV6_9EURY</name>
<proteinExistence type="predicted"/>
<dbReference type="Proteomes" id="UP000007813">
    <property type="component" value="Unassembled WGS sequence"/>
</dbReference>
<dbReference type="EMBL" id="ALJD01000003">
    <property type="protein sequence ID" value="EJN60431.1"/>
    <property type="molecule type" value="Genomic_DNA"/>
</dbReference>
<gene>
    <name evidence="1" type="ORF">HSB1_10340</name>
</gene>
<sequence length="56" mass="6487">MFGDDDSTSVSANDPRTTVVRLSYDSSTERLSSLDSRLYRYRLDTRFPVKRVARNI</sequence>